<dbReference type="SUPFAM" id="SSF53335">
    <property type="entry name" value="S-adenosyl-L-methionine-dependent methyltransferases"/>
    <property type="match status" value="1"/>
</dbReference>
<dbReference type="Gene3D" id="3.40.50.150">
    <property type="entry name" value="Vaccinia Virus protein VP39"/>
    <property type="match status" value="1"/>
</dbReference>
<reference evidence="2 3" key="1">
    <citation type="submission" date="2017-03" db="EMBL/GenBank/DDBJ databases">
        <title>Genome sequence of Clostridium hungatei DSM 14427.</title>
        <authorList>
            <person name="Poehlein A."/>
            <person name="Daniel R."/>
        </authorList>
    </citation>
    <scope>NUCLEOTIDE SEQUENCE [LARGE SCALE GENOMIC DNA]</scope>
    <source>
        <strain evidence="2 3">DSM 14427</strain>
    </source>
</reference>
<sequence length="225" mass="25941">MADERKIVFEREDDVGKLLLWEHFINGKKEYELLINGVFIMATYNSLSSELLVKNAVDKLDIRNGSLLIGGLGLGYSVKQGCQHSDKIEKIKVVEFNPYVIECNLSVLHELNGRFLSDSRVELLNDDFIKYIRFTREKFDIICMDIDNGPMLIVNEGNKDAYATPFFSRILEVLNEGGVFVIWSCNSDDQLLSDMQKIFPKCHVEEVYEQHNGEAVPYYLYFAFK</sequence>
<keyword evidence="3" id="KW-1185">Reference proteome</keyword>
<dbReference type="InterPro" id="IPR029063">
    <property type="entry name" value="SAM-dependent_MTases_sf"/>
</dbReference>
<dbReference type="EC" id="2.5.1.16" evidence="2"/>
<dbReference type="Pfam" id="PF01564">
    <property type="entry name" value="Spermine_synth"/>
    <property type="match status" value="1"/>
</dbReference>
<evidence type="ECO:0000313" key="3">
    <source>
        <dbReference type="Proteomes" id="UP000191554"/>
    </source>
</evidence>
<dbReference type="OrthoDB" id="9793351at2"/>
<protein>
    <submittedName>
        <fullName evidence="2">Spermidine synthase</fullName>
        <ecNumber evidence="2">2.5.1.16</ecNumber>
    </submittedName>
</protein>
<dbReference type="Proteomes" id="UP000191554">
    <property type="component" value="Unassembled WGS sequence"/>
</dbReference>
<organism evidence="2 3">
    <name type="scientific">Ruminiclostridium hungatei</name>
    <name type="common">Clostridium hungatei</name>
    <dbReference type="NCBI Taxonomy" id="48256"/>
    <lineage>
        <taxon>Bacteria</taxon>
        <taxon>Bacillati</taxon>
        <taxon>Bacillota</taxon>
        <taxon>Clostridia</taxon>
        <taxon>Eubacteriales</taxon>
        <taxon>Oscillospiraceae</taxon>
        <taxon>Ruminiclostridium</taxon>
    </lineage>
</organism>
<dbReference type="PANTHER" id="PTHR43317:SF3">
    <property type="entry name" value="BLR2883 PROTEIN"/>
    <property type="match status" value="1"/>
</dbReference>
<dbReference type="GO" id="GO:0004766">
    <property type="term" value="F:spermidine synthase activity"/>
    <property type="evidence" value="ECO:0007669"/>
    <property type="project" value="UniProtKB-EC"/>
</dbReference>
<accession>A0A1V4SPE0</accession>
<dbReference type="GO" id="GO:0006596">
    <property type="term" value="P:polyamine biosynthetic process"/>
    <property type="evidence" value="ECO:0007669"/>
    <property type="project" value="UniProtKB-KW"/>
</dbReference>
<keyword evidence="2" id="KW-0808">Transferase</keyword>
<keyword evidence="1" id="KW-0620">Polyamine biosynthesis</keyword>
<dbReference type="PANTHER" id="PTHR43317">
    <property type="entry name" value="THERMOSPERMINE SYNTHASE ACAULIS5"/>
    <property type="match status" value="1"/>
</dbReference>
<dbReference type="CDD" id="cd02440">
    <property type="entry name" value="AdoMet_MTases"/>
    <property type="match status" value="1"/>
</dbReference>
<evidence type="ECO:0000256" key="1">
    <source>
        <dbReference type="ARBA" id="ARBA00023115"/>
    </source>
</evidence>
<dbReference type="EMBL" id="MZGX01000005">
    <property type="protein sequence ID" value="OPX45131.1"/>
    <property type="molecule type" value="Genomic_DNA"/>
</dbReference>
<proteinExistence type="predicted"/>
<dbReference type="AlphaFoldDB" id="A0A1V4SPE0"/>
<name>A0A1V4SPE0_RUMHU</name>
<dbReference type="RefSeq" id="WP_080063473.1">
    <property type="nucleotide sequence ID" value="NZ_MZGX01000005.1"/>
</dbReference>
<dbReference type="STRING" id="48256.CLHUN_10180"/>
<gene>
    <name evidence="2" type="primary">speE_1</name>
    <name evidence="2" type="ORF">CLHUN_10180</name>
</gene>
<comment type="caution">
    <text evidence="2">The sequence shown here is derived from an EMBL/GenBank/DDBJ whole genome shotgun (WGS) entry which is preliminary data.</text>
</comment>
<evidence type="ECO:0000313" key="2">
    <source>
        <dbReference type="EMBL" id="OPX45131.1"/>
    </source>
</evidence>